<comment type="subcellular location">
    <subcellularLocation>
        <location evidence="1">Vacuole membrane</location>
        <topology evidence="1">Multi-pass membrane protein</topology>
    </subcellularLocation>
</comment>
<dbReference type="Proteomes" id="UP000694888">
    <property type="component" value="Unplaced"/>
</dbReference>
<dbReference type="CDD" id="cd03250">
    <property type="entry name" value="ABCC_MRP_domain1"/>
    <property type="match status" value="1"/>
</dbReference>
<sequence>MADSEHAVTFEGAEMTWDVNAPSTLKNINLHVPRGQLMAIVGPVGAGKSSLISALIGDMEKKRGTITRRGSMAYVPQQAWIQNATVRDNITFGKVFRERKYRAVLAACQLERDLTILSAGDQTEIGEKGINLSGGQKQRVSVARSVYHDCDLYLLDDPLSAVDSHVGKAIFDNVIGPNGLLKNKTRILVTHGIHFLPQVDTIVVMSDGQISEMGTYEELLAHDGPFAQFLKTHLTQEQLEGYDEDEDPEVSNIKDNIWGRIEMLTSDAATSGDEARSLRRRRRENLDGSLTISRRAEKQMEEGKLKKDQGKLITTEVLAKGRVEPKVYLKYARAAGILPMTVAISLFFTFHSVSVVTNYCLTAWTSDPFLANRSNDIEELSELSDSYLLVYGLFGFAQVFLLIGYYYLFWTRMVMAGRNLHSEMTSRLFRAPMAFFDTTPIGRILNRCSRDIEIVDNFLPIICRDFLGTFSINFITILVILIETPEFGAVLIPVIIFFFIVLRFYIPTSRQLRRIEHVTRSPIYTHFSESVSGCSTIRAYNVTDRFVNESKRRVDYNVVYFFAASTALRWLSVNLDTLANIVIFAAGLFQVLSPDSDAGKAGLTVSYALQISGGLPWMVRQLADFETNIVSVERIKEYSEIEQESDWIVNTKRPMPSWPPHGVVEFSNYSVRYREGLDLVIKGISLRIEAGEKVGVVGRTGAGKSSLSLSLFRLMEAAGGNIYVDGIDVAEIGLHDLRSRLTILPQDPVLFSGTLRMNLDPFDEFSDEEIWTALERAHLKQFVAQLPDRLLYECGEEGQNLSVGQRQLVCLARTLLRKTRILILDEATAAVDLQTDSLIQNTIRLAFQNCTVVAIAHRLNTILDYDKVLVLDAGLVKEFDSPAKLLEDTSSTFYSMAVDANLV</sequence>
<feature type="transmembrane region" description="Helical" evidence="9">
    <location>
        <begin position="488"/>
        <end position="506"/>
    </location>
</feature>
<feature type="domain" description="ABC transporter" evidence="10">
    <location>
        <begin position="664"/>
        <end position="898"/>
    </location>
</feature>
<dbReference type="SUPFAM" id="SSF90123">
    <property type="entry name" value="ABC transporter transmembrane region"/>
    <property type="match status" value="1"/>
</dbReference>
<dbReference type="PROSITE" id="PS50929">
    <property type="entry name" value="ABC_TM1F"/>
    <property type="match status" value="1"/>
</dbReference>
<proteinExistence type="predicted"/>
<keyword evidence="2" id="KW-0813">Transport</keyword>
<evidence type="ECO:0000313" key="13">
    <source>
        <dbReference type="RefSeq" id="XP_035826216.1"/>
    </source>
</evidence>
<keyword evidence="5" id="KW-0547">Nucleotide-binding</keyword>
<dbReference type="CDD" id="cd18603">
    <property type="entry name" value="ABC_6TM_MRP1_2_3_6_D2_like"/>
    <property type="match status" value="1"/>
</dbReference>
<evidence type="ECO:0000256" key="5">
    <source>
        <dbReference type="ARBA" id="ARBA00022741"/>
    </source>
</evidence>
<evidence type="ECO:0000256" key="6">
    <source>
        <dbReference type="ARBA" id="ARBA00022840"/>
    </source>
</evidence>
<dbReference type="InterPro" id="IPR003593">
    <property type="entry name" value="AAA+_ATPase"/>
</dbReference>
<dbReference type="SUPFAM" id="SSF52540">
    <property type="entry name" value="P-loop containing nucleoside triphosphate hydrolases"/>
    <property type="match status" value="2"/>
</dbReference>
<evidence type="ECO:0000256" key="4">
    <source>
        <dbReference type="ARBA" id="ARBA00022737"/>
    </source>
</evidence>
<protein>
    <submittedName>
        <fullName evidence="13">Multidrug resistance-associated protein 1</fullName>
    </submittedName>
</protein>
<dbReference type="InterPro" id="IPR050173">
    <property type="entry name" value="ABC_transporter_C-like"/>
</dbReference>
<accession>A0ABM1VUX4</accession>
<dbReference type="Gene3D" id="3.40.50.300">
    <property type="entry name" value="P-loop containing nucleotide triphosphate hydrolases"/>
    <property type="match status" value="2"/>
</dbReference>
<dbReference type="PANTHER" id="PTHR24223">
    <property type="entry name" value="ATP-BINDING CASSETTE SUB-FAMILY C"/>
    <property type="match status" value="1"/>
</dbReference>
<gene>
    <name evidence="13" type="primary">LOC101851198</name>
</gene>
<evidence type="ECO:0000256" key="3">
    <source>
        <dbReference type="ARBA" id="ARBA00022692"/>
    </source>
</evidence>
<dbReference type="InterPro" id="IPR027417">
    <property type="entry name" value="P-loop_NTPase"/>
</dbReference>
<dbReference type="GeneID" id="101851198"/>
<feature type="domain" description="ABC transmembrane type-1" evidence="11">
    <location>
        <begin position="342"/>
        <end position="627"/>
    </location>
</feature>
<evidence type="ECO:0000256" key="9">
    <source>
        <dbReference type="SAM" id="Phobius"/>
    </source>
</evidence>
<feature type="domain" description="ABC transporter" evidence="10">
    <location>
        <begin position="8"/>
        <end position="232"/>
    </location>
</feature>
<evidence type="ECO:0000259" key="11">
    <source>
        <dbReference type="PROSITE" id="PS50929"/>
    </source>
</evidence>
<keyword evidence="6" id="KW-0067">ATP-binding</keyword>
<dbReference type="InterPro" id="IPR036640">
    <property type="entry name" value="ABC1_TM_sf"/>
</dbReference>
<evidence type="ECO:0000313" key="12">
    <source>
        <dbReference type="Proteomes" id="UP000694888"/>
    </source>
</evidence>
<evidence type="ECO:0000256" key="2">
    <source>
        <dbReference type="ARBA" id="ARBA00022448"/>
    </source>
</evidence>
<feature type="transmembrane region" description="Helical" evidence="9">
    <location>
        <begin position="388"/>
        <end position="408"/>
    </location>
</feature>
<feature type="transmembrane region" description="Helical" evidence="9">
    <location>
        <begin position="331"/>
        <end position="350"/>
    </location>
</feature>
<evidence type="ECO:0000256" key="7">
    <source>
        <dbReference type="ARBA" id="ARBA00022989"/>
    </source>
</evidence>
<name>A0ABM1VUX4_APLCA</name>
<dbReference type="RefSeq" id="XP_035826216.1">
    <property type="nucleotide sequence ID" value="XM_035970323.1"/>
</dbReference>
<reference evidence="13" key="1">
    <citation type="submission" date="2025-08" db="UniProtKB">
        <authorList>
            <consortium name="RefSeq"/>
        </authorList>
    </citation>
    <scope>IDENTIFICATION</scope>
</reference>
<dbReference type="CDD" id="cd03244">
    <property type="entry name" value="ABCC_MRP_domain2"/>
    <property type="match status" value="1"/>
</dbReference>
<dbReference type="InterPro" id="IPR011527">
    <property type="entry name" value="ABC1_TM_dom"/>
</dbReference>
<dbReference type="InterPro" id="IPR017871">
    <property type="entry name" value="ABC_transporter-like_CS"/>
</dbReference>
<keyword evidence="12" id="KW-1185">Reference proteome</keyword>
<evidence type="ECO:0000256" key="8">
    <source>
        <dbReference type="ARBA" id="ARBA00023136"/>
    </source>
</evidence>
<dbReference type="SMART" id="SM00382">
    <property type="entry name" value="AAA"/>
    <property type="match status" value="2"/>
</dbReference>
<organism evidence="12 13">
    <name type="scientific">Aplysia californica</name>
    <name type="common">California sea hare</name>
    <dbReference type="NCBI Taxonomy" id="6500"/>
    <lineage>
        <taxon>Eukaryota</taxon>
        <taxon>Metazoa</taxon>
        <taxon>Spiralia</taxon>
        <taxon>Lophotrochozoa</taxon>
        <taxon>Mollusca</taxon>
        <taxon>Gastropoda</taxon>
        <taxon>Heterobranchia</taxon>
        <taxon>Euthyneura</taxon>
        <taxon>Tectipleura</taxon>
        <taxon>Aplysiida</taxon>
        <taxon>Aplysioidea</taxon>
        <taxon>Aplysiidae</taxon>
        <taxon>Aplysia</taxon>
    </lineage>
</organism>
<keyword evidence="4" id="KW-0677">Repeat</keyword>
<dbReference type="PROSITE" id="PS50893">
    <property type="entry name" value="ABC_TRANSPORTER_2"/>
    <property type="match status" value="2"/>
</dbReference>
<keyword evidence="7 9" id="KW-1133">Transmembrane helix</keyword>
<dbReference type="InterPro" id="IPR003439">
    <property type="entry name" value="ABC_transporter-like_ATP-bd"/>
</dbReference>
<keyword evidence="3 9" id="KW-0812">Transmembrane</keyword>
<dbReference type="Pfam" id="PF00664">
    <property type="entry name" value="ABC_membrane"/>
    <property type="match status" value="1"/>
</dbReference>
<feature type="transmembrane region" description="Helical" evidence="9">
    <location>
        <begin position="466"/>
        <end position="482"/>
    </location>
</feature>
<evidence type="ECO:0000256" key="1">
    <source>
        <dbReference type="ARBA" id="ARBA00004128"/>
    </source>
</evidence>
<dbReference type="Pfam" id="PF00005">
    <property type="entry name" value="ABC_tran"/>
    <property type="match status" value="2"/>
</dbReference>
<evidence type="ECO:0000259" key="10">
    <source>
        <dbReference type="PROSITE" id="PS50893"/>
    </source>
</evidence>
<keyword evidence="8 9" id="KW-0472">Membrane</keyword>
<dbReference type="Gene3D" id="1.20.1560.10">
    <property type="entry name" value="ABC transporter type 1, transmembrane domain"/>
    <property type="match status" value="1"/>
</dbReference>
<dbReference type="PROSITE" id="PS00211">
    <property type="entry name" value="ABC_TRANSPORTER_1"/>
    <property type="match status" value="2"/>
</dbReference>
<dbReference type="PANTHER" id="PTHR24223:SF443">
    <property type="entry name" value="MULTIDRUG-RESISTANCE LIKE PROTEIN 1, ISOFORM I"/>
    <property type="match status" value="1"/>
</dbReference>